<name>A0ACC2N013_9HYME</name>
<accession>A0ACC2N013</accession>
<organism evidence="1 2">
    <name type="scientific">Eretmocerus hayati</name>
    <dbReference type="NCBI Taxonomy" id="131215"/>
    <lineage>
        <taxon>Eukaryota</taxon>
        <taxon>Metazoa</taxon>
        <taxon>Ecdysozoa</taxon>
        <taxon>Arthropoda</taxon>
        <taxon>Hexapoda</taxon>
        <taxon>Insecta</taxon>
        <taxon>Pterygota</taxon>
        <taxon>Neoptera</taxon>
        <taxon>Endopterygota</taxon>
        <taxon>Hymenoptera</taxon>
        <taxon>Apocrita</taxon>
        <taxon>Proctotrupomorpha</taxon>
        <taxon>Chalcidoidea</taxon>
        <taxon>Aphelinidae</taxon>
        <taxon>Aphelininae</taxon>
        <taxon>Eretmocerus</taxon>
    </lineage>
</organism>
<reference evidence="1" key="1">
    <citation type="submission" date="2023-04" db="EMBL/GenBank/DDBJ databases">
        <title>A chromosome-level genome assembly of the parasitoid wasp Eretmocerus hayati.</title>
        <authorList>
            <person name="Zhong Y."/>
            <person name="Liu S."/>
            <person name="Liu Y."/>
        </authorList>
    </citation>
    <scope>NUCLEOTIDE SEQUENCE</scope>
    <source>
        <strain evidence="1">ZJU_SS_LIU_2023</strain>
    </source>
</reference>
<evidence type="ECO:0000313" key="2">
    <source>
        <dbReference type="Proteomes" id="UP001239111"/>
    </source>
</evidence>
<dbReference type="EMBL" id="CM056744">
    <property type="protein sequence ID" value="KAJ8664258.1"/>
    <property type="molecule type" value="Genomic_DNA"/>
</dbReference>
<proteinExistence type="predicted"/>
<sequence>MKYSTSPPLSRCASPMSMRSNSSSLPTPATYRQDCFGAATKFYKYLRKLLKFDQMDFEFALWQMIYLFTSPQKVYRNFLNRKQTKSQFARDDPAFLVLLALWLCISSIGFAIVLRLGFFHFMKFLLYVIFVDCIGIGVAVASLCWFVTNKYLRVDFSQDVEWGYAFDIHLNAFFPPLIILHFIQLFLYGSLIDYDYFLSRLLGNTLWLIAIAYYVWITFLGYASVGILHKTNLIPQIALPIAFFTYVVSLAAGFNFSQEMMRFYHERVV</sequence>
<protein>
    <submittedName>
        <fullName evidence="1">Uncharacterized protein</fullName>
    </submittedName>
</protein>
<evidence type="ECO:0000313" key="1">
    <source>
        <dbReference type="EMBL" id="KAJ8664258.1"/>
    </source>
</evidence>
<keyword evidence="2" id="KW-1185">Reference proteome</keyword>
<gene>
    <name evidence="1" type="ORF">QAD02_005920</name>
</gene>
<dbReference type="Proteomes" id="UP001239111">
    <property type="component" value="Chromosome 4"/>
</dbReference>
<comment type="caution">
    <text evidence="1">The sequence shown here is derived from an EMBL/GenBank/DDBJ whole genome shotgun (WGS) entry which is preliminary data.</text>
</comment>